<dbReference type="EMBL" id="LLXZ01000160">
    <property type="protein sequence ID" value="KRR01982.1"/>
    <property type="molecule type" value="Genomic_DNA"/>
</dbReference>
<dbReference type="Pfam" id="PF02321">
    <property type="entry name" value="OEP"/>
    <property type="match status" value="2"/>
</dbReference>
<name>A0A0R3L4M9_9BRAD</name>
<protein>
    <submittedName>
        <fullName evidence="3">Divalent cation transporter</fullName>
    </submittedName>
</protein>
<evidence type="ECO:0000256" key="2">
    <source>
        <dbReference type="SAM" id="SignalP"/>
    </source>
</evidence>
<evidence type="ECO:0000313" key="4">
    <source>
        <dbReference type="Proteomes" id="UP000050863"/>
    </source>
</evidence>
<dbReference type="PANTHER" id="PTHR30203:SF24">
    <property type="entry name" value="BLR4935 PROTEIN"/>
    <property type="match status" value="1"/>
</dbReference>
<comment type="similarity">
    <text evidence="1">Belongs to the outer membrane factor (OMF) (TC 1.B.17) family.</text>
</comment>
<evidence type="ECO:0000256" key="1">
    <source>
        <dbReference type="ARBA" id="ARBA00007613"/>
    </source>
</evidence>
<dbReference type="SUPFAM" id="SSF56954">
    <property type="entry name" value="Outer membrane efflux proteins (OEP)"/>
    <property type="match status" value="1"/>
</dbReference>
<reference evidence="3 4" key="1">
    <citation type="submission" date="2014-03" db="EMBL/GenBank/DDBJ databases">
        <title>Bradyrhizobium valentinum sp. nov., isolated from effective nodules of Lupinus mariae-josephae, a lupine endemic of basic-lime soils in Eastern Spain.</title>
        <authorList>
            <person name="Duran D."/>
            <person name="Rey L."/>
            <person name="Navarro A."/>
            <person name="Busquets A."/>
            <person name="Imperial J."/>
            <person name="Ruiz-Argueso T."/>
        </authorList>
    </citation>
    <scope>NUCLEOTIDE SEQUENCE [LARGE SCALE GENOMIC DNA]</scope>
    <source>
        <strain evidence="3 4">PAC68</strain>
    </source>
</reference>
<feature type="signal peptide" evidence="2">
    <location>
        <begin position="1"/>
        <end position="22"/>
    </location>
</feature>
<proteinExistence type="inferred from homology"/>
<dbReference type="Gene3D" id="1.20.1600.10">
    <property type="entry name" value="Outer membrane efflux proteins (OEP)"/>
    <property type="match status" value="1"/>
</dbReference>
<dbReference type="AlphaFoldDB" id="A0A0R3L4M9"/>
<dbReference type="STRING" id="280332.CQ12_15020"/>
<dbReference type="RefSeq" id="WP_057838228.1">
    <property type="nucleotide sequence ID" value="NZ_LLXZ01000160.1"/>
</dbReference>
<feature type="chain" id="PRO_5006442661" evidence="2">
    <location>
        <begin position="23"/>
        <end position="422"/>
    </location>
</feature>
<dbReference type="InterPro" id="IPR003423">
    <property type="entry name" value="OMP_efflux"/>
</dbReference>
<gene>
    <name evidence="3" type="ORF">CQ12_15020</name>
</gene>
<dbReference type="PANTHER" id="PTHR30203">
    <property type="entry name" value="OUTER MEMBRANE CATION EFFLUX PROTEIN"/>
    <property type="match status" value="1"/>
</dbReference>
<keyword evidence="2" id="KW-0732">Signal</keyword>
<dbReference type="NCBIfam" id="NF045679">
    <property type="entry name" value="DiMtlExpIhpA"/>
    <property type="match status" value="1"/>
</dbReference>
<dbReference type="OrthoDB" id="9791261at2"/>
<comment type="caution">
    <text evidence="3">The sequence shown here is derived from an EMBL/GenBank/DDBJ whole genome shotgun (WGS) entry which is preliminary data.</text>
</comment>
<dbReference type="Proteomes" id="UP000050863">
    <property type="component" value="Unassembled WGS sequence"/>
</dbReference>
<keyword evidence="4" id="KW-1185">Reference proteome</keyword>
<accession>A0A0R3L4M9</accession>
<sequence length="422" mass="45337">MRTRLTFAVAAIASLLVAQAHAQASERVLTLAGALSRALATNPRLTAAERDIGIATGRRIQAGAIPNPELSAELDDSLGTGKYRGTRSAETTLQISQVVELWGKRDARIAAGIAEVDAVTWQRRATRLEILSETAIAFFSVLGLQRRVEILSEQVASLNRLTPLLQRRIDAGAASPAETGRSTIAADLVRVDLERTRGMLASARRELAILMGDNAPSFASVTGRSVAIGSAPPFAKILAAIESNPALMRWTSVRAQRNAELLIARLKPYPDLRLSAGWRHYNESGDDAVRLGVSVALPIWDQNKGDILAAQQNLEKTRAERAINRAALLLVAGRAYDTLTASLRELQILRDSTIPTARTSAAAIEAGFEQGRFTLLEVLDVLGSVGQANLREQEATQNLHTAIATLEGLVGDPFVLARGANR</sequence>
<organism evidence="3 4">
    <name type="scientific">Bradyrhizobium jicamae</name>
    <dbReference type="NCBI Taxonomy" id="280332"/>
    <lineage>
        <taxon>Bacteria</taxon>
        <taxon>Pseudomonadati</taxon>
        <taxon>Pseudomonadota</taxon>
        <taxon>Alphaproteobacteria</taxon>
        <taxon>Hyphomicrobiales</taxon>
        <taxon>Nitrobacteraceae</taxon>
        <taxon>Bradyrhizobium</taxon>
    </lineage>
</organism>
<dbReference type="InterPro" id="IPR010131">
    <property type="entry name" value="MdtP/NodT-like"/>
</dbReference>
<evidence type="ECO:0000313" key="3">
    <source>
        <dbReference type="EMBL" id="KRR01982.1"/>
    </source>
</evidence>
<dbReference type="GO" id="GO:0015562">
    <property type="term" value="F:efflux transmembrane transporter activity"/>
    <property type="evidence" value="ECO:0007669"/>
    <property type="project" value="InterPro"/>
</dbReference>